<feature type="region of interest" description="Disordered" evidence="1">
    <location>
        <begin position="811"/>
        <end position="849"/>
    </location>
</feature>
<feature type="region of interest" description="Disordered" evidence="1">
    <location>
        <begin position="754"/>
        <end position="791"/>
    </location>
</feature>
<feature type="compositionally biased region" description="Polar residues" evidence="1">
    <location>
        <begin position="871"/>
        <end position="883"/>
    </location>
</feature>
<feature type="compositionally biased region" description="Basic and acidic residues" evidence="1">
    <location>
        <begin position="763"/>
        <end position="774"/>
    </location>
</feature>
<feature type="compositionally biased region" description="Low complexity" evidence="1">
    <location>
        <begin position="912"/>
        <end position="935"/>
    </location>
</feature>
<dbReference type="PANTHER" id="PTHR35859">
    <property type="entry name" value="NONSELECTIVE CATION CHANNEL PROTEIN"/>
    <property type="match status" value="1"/>
</dbReference>
<feature type="transmembrane region" description="Helical" evidence="2">
    <location>
        <begin position="590"/>
        <end position="611"/>
    </location>
</feature>
<dbReference type="InterPro" id="IPR056336">
    <property type="entry name" value="YVC1_C"/>
</dbReference>
<proteinExistence type="predicted"/>
<evidence type="ECO:0000256" key="1">
    <source>
        <dbReference type="SAM" id="MobiDB-lite"/>
    </source>
</evidence>
<feature type="transmembrane region" description="Helical" evidence="2">
    <location>
        <begin position="376"/>
        <end position="393"/>
    </location>
</feature>
<keyword evidence="2" id="KW-1133">Transmembrane helix</keyword>
<comment type="caution">
    <text evidence="4">The sequence shown here is derived from an EMBL/GenBank/DDBJ whole genome shotgun (WGS) entry which is preliminary data.</text>
</comment>
<keyword evidence="2" id="KW-0812">Transmembrane</keyword>
<reference evidence="4" key="1">
    <citation type="submission" date="2023-06" db="EMBL/GenBank/DDBJ databases">
        <title>Genome-scale phylogeny and comparative genomics of the fungal order Sordariales.</title>
        <authorList>
            <consortium name="Lawrence Berkeley National Laboratory"/>
            <person name="Hensen N."/>
            <person name="Bonometti L."/>
            <person name="Westerberg I."/>
            <person name="Brannstrom I.O."/>
            <person name="Guillou S."/>
            <person name="Cros-Aarteil S."/>
            <person name="Calhoun S."/>
            <person name="Haridas S."/>
            <person name="Kuo A."/>
            <person name="Mondo S."/>
            <person name="Pangilinan J."/>
            <person name="Riley R."/>
            <person name="LaButti K."/>
            <person name="Andreopoulos B."/>
            <person name="Lipzen A."/>
            <person name="Chen C."/>
            <person name="Yanf M."/>
            <person name="Daum C."/>
            <person name="Ng V."/>
            <person name="Clum A."/>
            <person name="Steindorff A."/>
            <person name="Ohm R."/>
            <person name="Martin F."/>
            <person name="Silar P."/>
            <person name="Natvig D."/>
            <person name="Lalanne C."/>
            <person name="Gautier V."/>
            <person name="Ament-velasquez S.L."/>
            <person name="Kruys A."/>
            <person name="Hutchinson M.I."/>
            <person name="Powell A.J."/>
            <person name="Barry K."/>
            <person name="Miller A.N."/>
            <person name="Grigoriev I.V."/>
            <person name="Debuchy R."/>
            <person name="Gladieux P."/>
            <person name="Thoren M.H."/>
            <person name="Johannesson H."/>
        </authorList>
    </citation>
    <scope>NUCLEOTIDE SEQUENCE</scope>
    <source>
        <strain evidence="4">SMH3391-2</strain>
    </source>
</reference>
<feature type="region of interest" description="Disordered" evidence="1">
    <location>
        <begin position="1069"/>
        <end position="1198"/>
    </location>
</feature>
<dbReference type="EMBL" id="JAULSR010000001">
    <property type="protein sequence ID" value="KAK0637321.1"/>
    <property type="molecule type" value="Genomic_DNA"/>
</dbReference>
<feature type="transmembrane region" description="Helical" evidence="2">
    <location>
        <begin position="347"/>
        <end position="364"/>
    </location>
</feature>
<evidence type="ECO:0000313" key="4">
    <source>
        <dbReference type="EMBL" id="KAK0637321.1"/>
    </source>
</evidence>
<dbReference type="AlphaFoldDB" id="A0AA39XNJ8"/>
<dbReference type="Pfam" id="PF23317">
    <property type="entry name" value="YVC1_C"/>
    <property type="match status" value="1"/>
</dbReference>
<feature type="transmembrane region" description="Helical" evidence="2">
    <location>
        <begin position="400"/>
        <end position="421"/>
    </location>
</feature>
<dbReference type="Proteomes" id="UP001174934">
    <property type="component" value="Unassembled WGS sequence"/>
</dbReference>
<feature type="transmembrane region" description="Helical" evidence="2">
    <location>
        <begin position="506"/>
        <end position="525"/>
    </location>
</feature>
<feature type="domain" description="Calcium channel YVC1-like C-terminal transmembrane" evidence="3">
    <location>
        <begin position="352"/>
        <end position="655"/>
    </location>
</feature>
<feature type="compositionally biased region" description="Basic and acidic residues" evidence="1">
    <location>
        <begin position="1154"/>
        <end position="1167"/>
    </location>
</feature>
<feature type="compositionally biased region" description="Low complexity" evidence="1">
    <location>
        <begin position="276"/>
        <end position="288"/>
    </location>
</feature>
<name>A0AA39XNJ8_9PEZI</name>
<sequence length="1198" mass="134167">MLSSLLRPFQGSPHNNDNQADVEHRSDPPTPSARGYTQHRHATADFTEADDDDESNDGRQPPYDVDNGPPEEDEDGAAQSAAALPLFSSNHLDSLPIYSMTHAIRIVVQARTETTLTWDQLRSPQVSQFLVKPMQQQIRTQHFSRGTLYTLMANCLQFAKEGQMYPGNAGTSSTRAKVCELLAIKMLKEYTTRELIDALSYDFYPLQGIPGSQTPLTPGRSKPAALRTSTLEVAIRASAKNFLSHPLVVQQLEAIWNGAISFYSVADQLHRRDSDATASTAAATAGGSQPRRQSNARTPLLGSHPAKEEHVRFQGPPPGRRSVTLYDPRNASLFKLSRLRVPRYRQFLSTCSLAILICLFLAVLTQRSSKITSLELVFWFWSAGFMLDELVGFNEQGFSLYIMSFWNIFDLGILMLLIVYYCMRIYGVFLNDPHKWNENAYDVLAANAILLLPRIFSVLDHYQYFSQLLIAFRMMAIDLAAVFVLIMVCCSGFFVFFTLSKNENDAGVVAYKIFQILMGFTPAAWEVWPSYNWMGRVIMGLFLIICHFVVVTILITVLTNSFMSIASNANQEHQFLFAINTISMVKNDALFSYIAPGNIFAWAFIPLRYCMPLKQFVWLNRSIIKVTHFPLLFCIYVYERFWLAPSMYEPTDLVENPGHGRRRTISFGDPASRGSLFSPNLRVREESVVGYQKDRALEEVFRRVPDFATLRTQRRNERRKTQNAIRSWMDQNDAGFNDSPRNYSTIDSRIGNEWQRRQSMARDGSRRLPRHFSDVRSAASDPADRYSDAVFPMGRDFYNDGVIRRDYATQAKASTDADADGDDELVTNDEDDEDNATNNQEERRNYSAQVIEEDYFTTPVATRFSNAELASTASSSYQQQKTPASRRAALHSRTLSTNTILYAPQDVRRPRSPSSTSAGPSSHPRSHPLSSRQPQTDVSTTPGAGRRSPRRPLYMVPRARTMPPRDMARTAPNRTTLALDIPTRRVPIRRRSSLDLDASSELNAAMAADESFGAVPSSFATQMAMATAGAMLGKSSQGDSDRMSRLMLAKMKTLEESLGDVVREMRVLRNTAPNTAHNSDGSGSGKRYLKIKSSSTSPGPGMMGYRGSGLRRARTTATAATMTTPERRGGVHRRRSIKEEEEREAAGFGYSSEDVIREAKGKGKAVVEPESSDDGGGGTDTEDAMREMHGFRRKGSSL</sequence>
<keyword evidence="5" id="KW-1185">Reference proteome</keyword>
<feature type="transmembrane region" description="Helical" evidence="2">
    <location>
        <begin position="537"/>
        <end position="558"/>
    </location>
</feature>
<feature type="region of interest" description="Disordered" evidence="1">
    <location>
        <begin position="1"/>
        <end position="79"/>
    </location>
</feature>
<protein>
    <recommendedName>
        <fullName evidence="3">Calcium channel YVC1-like C-terminal transmembrane domain-containing protein</fullName>
    </recommendedName>
</protein>
<dbReference type="InterPro" id="IPR052971">
    <property type="entry name" value="TRP_calcium_channel"/>
</dbReference>
<feature type="compositionally biased region" description="Low complexity" evidence="1">
    <location>
        <begin position="1115"/>
        <end position="1124"/>
    </location>
</feature>
<feature type="region of interest" description="Disordered" evidence="1">
    <location>
        <begin position="276"/>
        <end position="321"/>
    </location>
</feature>
<accession>A0AA39XNJ8</accession>
<evidence type="ECO:0000259" key="3">
    <source>
        <dbReference type="Pfam" id="PF23317"/>
    </source>
</evidence>
<organism evidence="4 5">
    <name type="scientific">Bombardia bombarda</name>
    <dbReference type="NCBI Taxonomy" id="252184"/>
    <lineage>
        <taxon>Eukaryota</taxon>
        <taxon>Fungi</taxon>
        <taxon>Dikarya</taxon>
        <taxon>Ascomycota</taxon>
        <taxon>Pezizomycotina</taxon>
        <taxon>Sordariomycetes</taxon>
        <taxon>Sordariomycetidae</taxon>
        <taxon>Sordariales</taxon>
        <taxon>Lasiosphaeriaceae</taxon>
        <taxon>Bombardia</taxon>
    </lineage>
</organism>
<feature type="region of interest" description="Disordered" evidence="1">
    <location>
        <begin position="871"/>
        <end position="956"/>
    </location>
</feature>
<feature type="compositionally biased region" description="Acidic residues" evidence="1">
    <location>
        <begin position="817"/>
        <end position="835"/>
    </location>
</feature>
<gene>
    <name evidence="4" type="ORF">B0T17DRAFT_106560</name>
</gene>
<feature type="compositionally biased region" description="Polar residues" evidence="1">
    <location>
        <begin position="1071"/>
        <end position="1081"/>
    </location>
</feature>
<dbReference type="PANTHER" id="PTHR35859:SF4">
    <property type="entry name" value="MEMBRANE CHANNEL PROTEIN, PUTATIVE (AFU_ORTHOLOGUE AFUA_6G11300)-RELATED"/>
    <property type="match status" value="1"/>
</dbReference>
<feature type="transmembrane region" description="Helical" evidence="2">
    <location>
        <begin position="479"/>
        <end position="500"/>
    </location>
</feature>
<evidence type="ECO:0000256" key="2">
    <source>
        <dbReference type="SAM" id="Phobius"/>
    </source>
</evidence>
<evidence type="ECO:0000313" key="5">
    <source>
        <dbReference type="Proteomes" id="UP001174934"/>
    </source>
</evidence>
<feature type="transmembrane region" description="Helical" evidence="2">
    <location>
        <begin position="441"/>
        <end position="459"/>
    </location>
</feature>
<keyword evidence="2" id="KW-0472">Membrane</keyword>